<dbReference type="NCBIfam" id="NF035938">
    <property type="entry name" value="EboA_domain"/>
    <property type="match status" value="1"/>
</dbReference>
<keyword evidence="2" id="KW-1185">Reference proteome</keyword>
<accession>A0A927AQL9</accession>
<organism evidence="1 2">
    <name type="scientific">Spirosoma profusum</name>
    <dbReference type="NCBI Taxonomy" id="2771354"/>
    <lineage>
        <taxon>Bacteria</taxon>
        <taxon>Pseudomonadati</taxon>
        <taxon>Bacteroidota</taxon>
        <taxon>Cytophagia</taxon>
        <taxon>Cytophagales</taxon>
        <taxon>Cytophagaceae</taxon>
        <taxon>Spirosoma</taxon>
    </lineage>
</organism>
<dbReference type="AlphaFoldDB" id="A0A927AQL9"/>
<gene>
    <name evidence="1" type="ORF">IC229_08815</name>
</gene>
<protein>
    <submittedName>
        <fullName evidence="1">EboA domain-containing protein</fullName>
    </submittedName>
</protein>
<dbReference type="Proteomes" id="UP000598820">
    <property type="component" value="Unassembled WGS sequence"/>
</dbReference>
<dbReference type="EMBL" id="JACWZY010000005">
    <property type="protein sequence ID" value="MBD2700736.1"/>
    <property type="molecule type" value="Genomic_DNA"/>
</dbReference>
<dbReference type="InterPro" id="IPR047715">
    <property type="entry name" value="EboA_dom"/>
</dbReference>
<comment type="caution">
    <text evidence="1">The sequence shown here is derived from an EMBL/GenBank/DDBJ whole genome shotgun (WGS) entry which is preliminary data.</text>
</comment>
<evidence type="ECO:0000313" key="1">
    <source>
        <dbReference type="EMBL" id="MBD2700736.1"/>
    </source>
</evidence>
<proteinExistence type="predicted"/>
<name>A0A927AQL9_9BACT</name>
<evidence type="ECO:0000313" key="2">
    <source>
        <dbReference type="Proteomes" id="UP000598820"/>
    </source>
</evidence>
<dbReference type="RefSeq" id="WP_190886590.1">
    <property type="nucleotide sequence ID" value="NZ_JACWZY010000005.1"/>
</dbReference>
<sequence length="224" mass="25763">MNISQMSQTLFYLIEQQPDSEKAVDYLRQQAATFQANPQTSQFYRVFTAIPRYVGKHPVDVAPDMAFALERQRPRFTAEGWTLDRLARVWWLLQLPADDETTYVKTISQLFKAAELNELVALYSALPVLAFPESWRFQATEGIRNNIADVQSAIMLHNPYAMDYFDEAAWNQMILKAFFTDKDVTQITGLHERKNDRLAHTLADYAAERRAAGRSLPPNIELLT</sequence>
<reference evidence="1" key="1">
    <citation type="submission" date="2020-09" db="EMBL/GenBank/DDBJ databases">
        <authorList>
            <person name="Kim M.K."/>
        </authorList>
    </citation>
    <scope>NUCLEOTIDE SEQUENCE</scope>
    <source>
        <strain evidence="1">BT702</strain>
    </source>
</reference>